<evidence type="ECO:0000313" key="2">
    <source>
        <dbReference type="Proteomes" id="UP000248790"/>
    </source>
</evidence>
<dbReference type="Proteomes" id="UP000248790">
    <property type="component" value="Unassembled WGS sequence"/>
</dbReference>
<name>A0A327WW72_LARAB</name>
<protein>
    <submittedName>
        <fullName evidence="1">Uncharacterized protein</fullName>
    </submittedName>
</protein>
<gene>
    <name evidence="1" type="ORF">LX87_02293</name>
</gene>
<comment type="caution">
    <text evidence="1">The sequence shown here is derived from an EMBL/GenBank/DDBJ whole genome shotgun (WGS) entry which is preliminary data.</text>
</comment>
<evidence type="ECO:0000313" key="1">
    <source>
        <dbReference type="EMBL" id="RAJ97393.1"/>
    </source>
</evidence>
<keyword evidence="2" id="KW-1185">Reference proteome</keyword>
<reference evidence="1 2" key="1">
    <citation type="submission" date="2018-06" db="EMBL/GenBank/DDBJ databases">
        <title>Genomic Encyclopedia of Archaeal and Bacterial Type Strains, Phase II (KMG-II): from individual species to whole genera.</title>
        <authorList>
            <person name="Goeker M."/>
        </authorList>
    </citation>
    <scope>NUCLEOTIDE SEQUENCE [LARGE SCALE GENOMIC DNA]</scope>
    <source>
        <strain evidence="1 2">DSM 21851</strain>
    </source>
</reference>
<sequence length="193" mass="22253">MNTEQSYENVAPGATAPQKTTLFNANRSKIHISDPLRDNLSDPQTVHRYRTMLRSWFLGYLEYPDDQLNSAGLEENSDFYEVLDYWLAQVMELHLNWYQEPAYARHQQAEDNPESGPFIVDAEPFLDQIRDLLDKQNTLADKLQKAASMQKTDRETENDTLKRLAAINTDLMQCWKMLAKLKGLIPDSAPENS</sequence>
<proteinExistence type="predicted"/>
<accession>A0A327WW72</accession>
<dbReference type="EMBL" id="QLMC01000003">
    <property type="protein sequence ID" value="RAJ97393.1"/>
    <property type="molecule type" value="Genomic_DNA"/>
</dbReference>
<dbReference type="RefSeq" id="WP_111628383.1">
    <property type="nucleotide sequence ID" value="NZ_QLMC01000003.1"/>
</dbReference>
<organism evidence="1 2">
    <name type="scientific">Larkinella arboricola</name>
    <dbReference type="NCBI Taxonomy" id="643671"/>
    <lineage>
        <taxon>Bacteria</taxon>
        <taxon>Pseudomonadati</taxon>
        <taxon>Bacteroidota</taxon>
        <taxon>Cytophagia</taxon>
        <taxon>Cytophagales</taxon>
        <taxon>Spirosomataceae</taxon>
        <taxon>Larkinella</taxon>
    </lineage>
</organism>
<dbReference type="AlphaFoldDB" id="A0A327WW72"/>
<dbReference type="OrthoDB" id="9804622at2"/>